<gene>
    <name evidence="13" type="ORF">SAMN05216226_10497</name>
</gene>
<dbReference type="PANTHER" id="PTHR32024">
    <property type="entry name" value="TRK SYSTEM POTASSIUM UPTAKE PROTEIN TRKG-RELATED"/>
    <property type="match status" value="1"/>
</dbReference>
<evidence type="ECO:0000313" key="13">
    <source>
        <dbReference type="EMBL" id="SDJ49763.1"/>
    </source>
</evidence>
<dbReference type="OrthoDB" id="111943at2157"/>
<keyword evidence="8" id="KW-0630">Potassium</keyword>
<dbReference type="RefSeq" id="WP_092700188.1">
    <property type="nucleotide sequence ID" value="NZ_FNFC01000004.1"/>
</dbReference>
<comment type="subcellular location">
    <subcellularLocation>
        <location evidence="1">Cell inner membrane</location>
        <topology evidence="1">Multi-pass membrane protein</topology>
    </subcellularLocation>
</comment>
<evidence type="ECO:0000256" key="1">
    <source>
        <dbReference type="ARBA" id="ARBA00004429"/>
    </source>
</evidence>
<feature type="transmembrane region" description="Helical" evidence="12">
    <location>
        <begin position="504"/>
        <end position="528"/>
    </location>
</feature>
<sequence>MVWRIDWRASLGVLGTVLTYLALTMLVPLAVAVVYMEDIWVFVVSILLVVILGFGLKRLDPEPDLGPQEALLLVALAWIAAPIVGTIPYLLAGFGTESTVGLQTSSLGAAVESFVNALFESTSGFTTTGATVLGEISLEQHSHAVMMWRQLTQWLGGMGIIVLMIAILPEVAVNGAELMRSEAPGPDLQKLTPKIAETARALWIIYFGFTVLLVAILYGLHLTGTVIDADLAPNMNLYNAVAHAFTTLPTGGFSPQADSIAAFSALVQWVIIPFMVVAGVNFALFWHVFRGEARVMLENTEFRTYAGLLAALFAVLAVLLFGGAVPKTDPGGVTEGVTENALRQAAFQIGSLLNSTGYATADFAQWAEGGTEAQLVLLFAMFIGGSAGSTGGGIKVIRWLVVFKAIRRELYTSAHPDVIEPVRLGGNVVDEDTIRGIMVFTMLYILLFGVAAVFIMLDSARIGVDLTVLEAMSASLATIGNIGPGFGDLGPFGNYLFFPESSKLLMTVLMWFGRLEIVPVLALFVAGLRDSGR</sequence>
<keyword evidence="7 12" id="KW-0812">Transmembrane</keyword>
<dbReference type="InterPro" id="IPR004772">
    <property type="entry name" value="TrkH"/>
</dbReference>
<evidence type="ECO:0000256" key="5">
    <source>
        <dbReference type="ARBA" id="ARBA00022519"/>
    </source>
</evidence>
<evidence type="ECO:0000313" key="14">
    <source>
        <dbReference type="Proteomes" id="UP000198856"/>
    </source>
</evidence>
<keyword evidence="9 12" id="KW-1133">Transmembrane helix</keyword>
<evidence type="ECO:0000256" key="8">
    <source>
        <dbReference type="ARBA" id="ARBA00022958"/>
    </source>
</evidence>
<dbReference type="Proteomes" id="UP000198856">
    <property type="component" value="Unassembled WGS sequence"/>
</dbReference>
<keyword evidence="11 12" id="KW-0472">Membrane</keyword>
<feature type="transmembrane region" description="Helical" evidence="12">
    <location>
        <begin position="305"/>
        <end position="325"/>
    </location>
</feature>
<feature type="transmembrane region" description="Helical" evidence="12">
    <location>
        <begin position="12"/>
        <end position="33"/>
    </location>
</feature>
<keyword evidence="6" id="KW-0633">Potassium transport</keyword>
<evidence type="ECO:0000256" key="6">
    <source>
        <dbReference type="ARBA" id="ARBA00022538"/>
    </source>
</evidence>
<evidence type="ECO:0000256" key="2">
    <source>
        <dbReference type="ARBA" id="ARBA00009137"/>
    </source>
</evidence>
<keyword evidence="3" id="KW-0813">Transport</keyword>
<feature type="transmembrane region" description="Helical" evidence="12">
    <location>
        <begin position="260"/>
        <end position="284"/>
    </location>
</feature>
<feature type="transmembrane region" description="Helical" evidence="12">
    <location>
        <begin position="39"/>
        <end position="59"/>
    </location>
</feature>
<feature type="transmembrane region" description="Helical" evidence="12">
    <location>
        <begin position="437"/>
        <end position="457"/>
    </location>
</feature>
<name>A0A1G8U7R5_9EURY</name>
<reference evidence="13 14" key="1">
    <citation type="submission" date="2016-10" db="EMBL/GenBank/DDBJ databases">
        <authorList>
            <person name="de Groot N.N."/>
        </authorList>
    </citation>
    <scope>NUCLEOTIDE SEQUENCE [LARGE SCALE GENOMIC DNA]</scope>
    <source>
        <strain evidence="13 14">IBRC-M10015</strain>
    </source>
</reference>
<feature type="transmembrane region" description="Helical" evidence="12">
    <location>
        <begin position="71"/>
        <end position="91"/>
    </location>
</feature>
<dbReference type="InterPro" id="IPR003445">
    <property type="entry name" value="Cat_transpt"/>
</dbReference>
<proteinExistence type="inferred from homology"/>
<feature type="transmembrane region" description="Helical" evidence="12">
    <location>
        <begin position="201"/>
        <end position="220"/>
    </location>
</feature>
<dbReference type="GO" id="GO:0015379">
    <property type="term" value="F:potassium:chloride symporter activity"/>
    <property type="evidence" value="ECO:0007669"/>
    <property type="project" value="InterPro"/>
</dbReference>
<dbReference type="GO" id="GO:0005886">
    <property type="term" value="C:plasma membrane"/>
    <property type="evidence" value="ECO:0007669"/>
    <property type="project" value="UniProtKB-SubCell"/>
</dbReference>
<evidence type="ECO:0000256" key="10">
    <source>
        <dbReference type="ARBA" id="ARBA00023065"/>
    </source>
</evidence>
<feature type="transmembrane region" description="Helical" evidence="12">
    <location>
        <begin position="154"/>
        <end position="173"/>
    </location>
</feature>
<accession>A0A1G8U7R5</accession>
<evidence type="ECO:0000256" key="7">
    <source>
        <dbReference type="ARBA" id="ARBA00022692"/>
    </source>
</evidence>
<keyword evidence="4" id="KW-1003">Cell membrane</keyword>
<dbReference type="Pfam" id="PF02386">
    <property type="entry name" value="TrkH"/>
    <property type="match status" value="1"/>
</dbReference>
<protein>
    <submittedName>
        <fullName evidence="13">Trk system potassium uptake protein TrkH</fullName>
    </submittedName>
</protein>
<comment type="similarity">
    <text evidence="2">Belongs to the TrkH potassium transport family.</text>
</comment>
<organism evidence="13 14">
    <name type="scientific">Halovenus aranensis</name>
    <dbReference type="NCBI Taxonomy" id="890420"/>
    <lineage>
        <taxon>Archaea</taxon>
        <taxon>Methanobacteriati</taxon>
        <taxon>Methanobacteriota</taxon>
        <taxon>Stenosarchaea group</taxon>
        <taxon>Halobacteria</taxon>
        <taxon>Halobacteriales</taxon>
        <taxon>Haloarculaceae</taxon>
        <taxon>Halovenus</taxon>
    </lineage>
</organism>
<evidence type="ECO:0000256" key="12">
    <source>
        <dbReference type="SAM" id="Phobius"/>
    </source>
</evidence>
<evidence type="ECO:0000256" key="3">
    <source>
        <dbReference type="ARBA" id="ARBA00022448"/>
    </source>
</evidence>
<dbReference type="PANTHER" id="PTHR32024:SF2">
    <property type="entry name" value="TRK SYSTEM POTASSIUM UPTAKE PROTEIN TRKG-RELATED"/>
    <property type="match status" value="1"/>
</dbReference>
<keyword evidence="14" id="KW-1185">Reference proteome</keyword>
<dbReference type="EMBL" id="FNFC01000004">
    <property type="protein sequence ID" value="SDJ49763.1"/>
    <property type="molecule type" value="Genomic_DNA"/>
</dbReference>
<evidence type="ECO:0000256" key="11">
    <source>
        <dbReference type="ARBA" id="ARBA00023136"/>
    </source>
</evidence>
<dbReference type="PIRSF" id="PIRSF006247">
    <property type="entry name" value="TrkH"/>
    <property type="match status" value="1"/>
</dbReference>
<keyword evidence="10" id="KW-0406">Ion transport</keyword>
<keyword evidence="5" id="KW-0997">Cell inner membrane</keyword>
<evidence type="ECO:0000256" key="9">
    <source>
        <dbReference type="ARBA" id="ARBA00022989"/>
    </source>
</evidence>
<feature type="transmembrane region" description="Helical" evidence="12">
    <location>
        <begin position="375"/>
        <end position="401"/>
    </location>
</feature>
<dbReference type="AlphaFoldDB" id="A0A1G8U7R5"/>
<evidence type="ECO:0000256" key="4">
    <source>
        <dbReference type="ARBA" id="ARBA00022475"/>
    </source>
</evidence>
<dbReference type="STRING" id="890420.SAMN05216226_10497"/>